<proteinExistence type="predicted"/>
<dbReference type="eggNOG" id="ENOG50309C4">
    <property type="taxonomic scope" value="Bacteria"/>
</dbReference>
<feature type="chain" id="PRO_5003094834" description="DUF4168 domain-containing protein" evidence="2">
    <location>
        <begin position="21"/>
        <end position="257"/>
    </location>
</feature>
<feature type="region of interest" description="Disordered" evidence="1">
    <location>
        <begin position="28"/>
        <end position="89"/>
    </location>
</feature>
<accession>D7E3V2</accession>
<organism evidence="3 4">
    <name type="scientific">Nostoc azollae (strain 0708)</name>
    <name type="common">Anabaena azollae (strain 0708)</name>
    <dbReference type="NCBI Taxonomy" id="551115"/>
    <lineage>
        <taxon>Bacteria</taxon>
        <taxon>Bacillati</taxon>
        <taxon>Cyanobacteriota</taxon>
        <taxon>Cyanophyceae</taxon>
        <taxon>Nostocales</taxon>
        <taxon>Nostocaceae</taxon>
        <taxon>Trichormus</taxon>
    </lineage>
</organism>
<protein>
    <recommendedName>
        <fullName evidence="5">DUF4168 domain-containing protein</fullName>
    </recommendedName>
</protein>
<dbReference type="OrthoDB" id="517883at2"/>
<dbReference type="RefSeq" id="WP_013190638.1">
    <property type="nucleotide sequence ID" value="NC_014248.1"/>
</dbReference>
<evidence type="ECO:0008006" key="5">
    <source>
        <dbReference type="Google" id="ProtNLM"/>
    </source>
</evidence>
<feature type="compositionally biased region" description="Gly residues" evidence="1">
    <location>
        <begin position="40"/>
        <end position="50"/>
    </location>
</feature>
<dbReference type="Proteomes" id="UP000001511">
    <property type="component" value="Chromosome"/>
</dbReference>
<keyword evidence="4" id="KW-1185">Reference proteome</keyword>
<feature type="compositionally biased region" description="Gly residues" evidence="1">
    <location>
        <begin position="61"/>
        <end position="70"/>
    </location>
</feature>
<feature type="compositionally biased region" description="Low complexity" evidence="1">
    <location>
        <begin position="71"/>
        <end position="89"/>
    </location>
</feature>
<gene>
    <name evidence="3" type="ordered locus">Aazo_1367</name>
</gene>
<name>D7E3V2_NOSA0</name>
<dbReference type="EMBL" id="CP002059">
    <property type="protein sequence ID" value="ADI63620.1"/>
    <property type="molecule type" value="Genomic_DNA"/>
</dbReference>
<dbReference type="HOGENOM" id="CLU_1010623_0_0_3"/>
<reference evidence="3 4" key="1">
    <citation type="journal article" date="2010" name="PLoS ONE">
        <title>Genome erosion in a nitrogen-fixing vertically transmitted endosymbiotic multicellular cyanobacterium.</title>
        <authorList>
            <person name="Ran L."/>
            <person name="Larsson J."/>
            <person name="Vigil-Stenman T."/>
            <person name="Nylander J.A."/>
            <person name="Ininbergs K."/>
            <person name="Zheng W.W."/>
            <person name="Lapidus A."/>
            <person name="Lowry S."/>
            <person name="Haselkorn R."/>
            <person name="Bergman B."/>
        </authorList>
    </citation>
    <scope>NUCLEOTIDE SEQUENCE [LARGE SCALE GENOMIC DNA]</scope>
    <source>
        <strain evidence="3 4">0708</strain>
    </source>
</reference>
<evidence type="ECO:0000313" key="3">
    <source>
        <dbReference type="EMBL" id="ADI63620.1"/>
    </source>
</evidence>
<dbReference type="AlphaFoldDB" id="D7E3V2"/>
<keyword evidence="2" id="KW-0732">Signal</keyword>
<evidence type="ECO:0000256" key="2">
    <source>
        <dbReference type="SAM" id="SignalP"/>
    </source>
</evidence>
<dbReference type="STRING" id="551115.Aazo_1367"/>
<dbReference type="KEGG" id="naz:Aazo_1367"/>
<evidence type="ECO:0000256" key="1">
    <source>
        <dbReference type="SAM" id="MobiDB-lite"/>
    </source>
</evidence>
<sequence>MLKIRTFVIALLLTPLISFTWQLTNQAQTNSPSKGTAGSASGGGNTGSGGTVISSPSKGTAGSGSGGGNTGSNNNPVSSPSKGAAGSASGATPNIIVTQAADGSLGIDLSPTAVRDLNNAAAGILASSRAGIFLPINTNRLQASFISNGLSPELAKKLTDAASHIIKFPRSYSTSSLPSLESSQARLVASIKASRAGLTIAETNEAVTVNPDKLNETINIYNKIVLESDPATLQRLSHNSNFVAIGKILTTLRAAIK</sequence>
<evidence type="ECO:0000313" key="4">
    <source>
        <dbReference type="Proteomes" id="UP000001511"/>
    </source>
</evidence>
<feature type="signal peptide" evidence="2">
    <location>
        <begin position="1"/>
        <end position="20"/>
    </location>
</feature>